<feature type="region of interest" description="Disordered" evidence="2">
    <location>
        <begin position="198"/>
        <end position="225"/>
    </location>
</feature>
<keyword evidence="4" id="KW-1185">Reference proteome</keyword>
<sequence length="225" mass="25385">MKEVQDRLQEELQAEKDLRELEKKCNDALQYVKETQEKIIKDLDEQVWKTFPESQDRAIEAITEARRDDPLPNPGRWTTTDHLTALSVQVSYIDKLGKYLPGAAIRTFANLWSEEKIPDRVEVIASHLMESGSRLTEWRRSSACSEADTALKFLCSWYEGVDLDALATLRLGAPTTTDPALTINIWVFYNDFSSSANVQNASPTRDPDGLQDRGGPRVTDGHTDG</sequence>
<comment type="caution">
    <text evidence="3">The sequence shown here is derived from an EMBL/GenBank/DDBJ whole genome shotgun (WGS) entry which is preliminary data.</text>
</comment>
<dbReference type="Proteomes" id="UP001231189">
    <property type="component" value="Unassembled WGS sequence"/>
</dbReference>
<name>A0AAD8UWW9_LOLMU</name>
<proteinExistence type="predicted"/>
<keyword evidence="1" id="KW-0175">Coiled coil</keyword>
<evidence type="ECO:0000313" key="3">
    <source>
        <dbReference type="EMBL" id="KAK1551504.1"/>
    </source>
</evidence>
<feature type="coiled-coil region" evidence="1">
    <location>
        <begin position="1"/>
        <end position="38"/>
    </location>
</feature>
<feature type="compositionally biased region" description="Basic and acidic residues" evidence="2">
    <location>
        <begin position="205"/>
        <end position="225"/>
    </location>
</feature>
<evidence type="ECO:0000256" key="1">
    <source>
        <dbReference type="SAM" id="Coils"/>
    </source>
</evidence>
<protein>
    <submittedName>
        <fullName evidence="3">Uncharacterized protein</fullName>
    </submittedName>
</protein>
<gene>
    <name evidence="3" type="ORF">QYE76_018492</name>
</gene>
<dbReference type="AlphaFoldDB" id="A0AAD8UWW9"/>
<evidence type="ECO:0000256" key="2">
    <source>
        <dbReference type="SAM" id="MobiDB-lite"/>
    </source>
</evidence>
<organism evidence="3 4">
    <name type="scientific">Lolium multiflorum</name>
    <name type="common">Italian ryegrass</name>
    <name type="synonym">Lolium perenne subsp. multiflorum</name>
    <dbReference type="NCBI Taxonomy" id="4521"/>
    <lineage>
        <taxon>Eukaryota</taxon>
        <taxon>Viridiplantae</taxon>
        <taxon>Streptophyta</taxon>
        <taxon>Embryophyta</taxon>
        <taxon>Tracheophyta</taxon>
        <taxon>Spermatophyta</taxon>
        <taxon>Magnoliopsida</taxon>
        <taxon>Liliopsida</taxon>
        <taxon>Poales</taxon>
        <taxon>Poaceae</taxon>
        <taxon>BOP clade</taxon>
        <taxon>Pooideae</taxon>
        <taxon>Poodae</taxon>
        <taxon>Poeae</taxon>
        <taxon>Poeae Chloroplast Group 2 (Poeae type)</taxon>
        <taxon>Loliodinae</taxon>
        <taxon>Loliinae</taxon>
        <taxon>Lolium</taxon>
    </lineage>
</organism>
<reference evidence="3" key="1">
    <citation type="submission" date="2023-07" db="EMBL/GenBank/DDBJ databases">
        <title>A chromosome-level genome assembly of Lolium multiflorum.</title>
        <authorList>
            <person name="Chen Y."/>
            <person name="Copetti D."/>
            <person name="Kolliker R."/>
            <person name="Studer B."/>
        </authorList>
    </citation>
    <scope>NUCLEOTIDE SEQUENCE</scope>
    <source>
        <strain evidence="3">02402/16</strain>
        <tissue evidence="3">Leaf</tissue>
    </source>
</reference>
<evidence type="ECO:0000313" key="4">
    <source>
        <dbReference type="Proteomes" id="UP001231189"/>
    </source>
</evidence>
<accession>A0AAD8UWW9</accession>
<dbReference type="EMBL" id="JAUUTY010001849">
    <property type="protein sequence ID" value="KAK1551504.1"/>
    <property type="molecule type" value="Genomic_DNA"/>
</dbReference>